<dbReference type="eggNOG" id="COG0492">
    <property type="taxonomic scope" value="Bacteria"/>
</dbReference>
<dbReference type="InterPro" id="IPR017896">
    <property type="entry name" value="4Fe4S_Fe-S-bd"/>
</dbReference>
<dbReference type="InterPro" id="IPR014710">
    <property type="entry name" value="RmlC-like_jellyroll"/>
</dbReference>
<name>M5DXA4_9GAMM</name>
<dbReference type="PRINTS" id="PR00368">
    <property type="entry name" value="FADPNR"/>
</dbReference>
<dbReference type="SUPFAM" id="SSF51905">
    <property type="entry name" value="FAD/NAD(P)-binding domain"/>
    <property type="match status" value="1"/>
</dbReference>
<gene>
    <name evidence="9" type="ORF">TOL_3670</name>
</gene>
<dbReference type="RefSeq" id="WP_015488753.1">
    <property type="nucleotide sequence ID" value="NC_020888.1"/>
</dbReference>
<accession>M5DXA4</accession>
<keyword evidence="6" id="KW-0411">Iron-sulfur</keyword>
<dbReference type="Gene3D" id="3.50.50.60">
    <property type="entry name" value="FAD/NAD(P)-binding domain"/>
    <property type="match status" value="2"/>
</dbReference>
<dbReference type="SUPFAM" id="SSF54862">
    <property type="entry name" value="4Fe-4S ferredoxins"/>
    <property type="match status" value="1"/>
</dbReference>
<organism evidence="9 10">
    <name type="scientific">Thalassolituus oleivorans MIL-1</name>
    <dbReference type="NCBI Taxonomy" id="1298593"/>
    <lineage>
        <taxon>Bacteria</taxon>
        <taxon>Pseudomonadati</taxon>
        <taxon>Pseudomonadota</taxon>
        <taxon>Gammaproteobacteria</taxon>
        <taxon>Oceanospirillales</taxon>
        <taxon>Oceanospirillaceae</taxon>
        <taxon>Thalassolituus</taxon>
    </lineage>
</organism>
<dbReference type="CDD" id="cd16367">
    <property type="entry name" value="DMSOR_beta_like"/>
    <property type="match status" value="1"/>
</dbReference>
<feature type="domain" description="Cyclic nucleotide-binding" evidence="7">
    <location>
        <begin position="531"/>
        <end position="622"/>
    </location>
</feature>
<dbReference type="SMART" id="SM00100">
    <property type="entry name" value="cNMP"/>
    <property type="match status" value="2"/>
</dbReference>
<dbReference type="InterPro" id="IPR018490">
    <property type="entry name" value="cNMP-bd_dom_sf"/>
</dbReference>
<dbReference type="PANTHER" id="PTHR42859:SF10">
    <property type="entry name" value="DIMETHYLSULFOXIDE REDUCTASE CHAIN B"/>
    <property type="match status" value="1"/>
</dbReference>
<dbReference type="PANTHER" id="PTHR42859">
    <property type="entry name" value="OXIDOREDUCTASE"/>
    <property type="match status" value="1"/>
</dbReference>
<evidence type="ECO:0000313" key="9">
    <source>
        <dbReference type="EMBL" id="CCU74053.1"/>
    </source>
</evidence>
<dbReference type="InterPro" id="IPR036188">
    <property type="entry name" value="FAD/NAD-bd_sf"/>
</dbReference>
<evidence type="ECO:0000259" key="7">
    <source>
        <dbReference type="PROSITE" id="PS50042"/>
    </source>
</evidence>
<proteinExistence type="predicted"/>
<evidence type="ECO:0000259" key="8">
    <source>
        <dbReference type="PROSITE" id="PS51379"/>
    </source>
</evidence>
<dbReference type="Pfam" id="PF00027">
    <property type="entry name" value="cNMP_binding"/>
    <property type="match status" value="2"/>
</dbReference>
<dbReference type="Proteomes" id="UP000011866">
    <property type="component" value="Chromosome"/>
</dbReference>
<dbReference type="Gene3D" id="2.60.120.10">
    <property type="entry name" value="Jelly Rolls"/>
    <property type="match status" value="2"/>
</dbReference>
<keyword evidence="10" id="KW-1185">Reference proteome</keyword>
<dbReference type="Pfam" id="PF13738">
    <property type="entry name" value="Pyr_redox_3"/>
    <property type="match status" value="1"/>
</dbReference>
<dbReference type="STRING" id="187493.CN03_00340"/>
<dbReference type="GO" id="GO:0051539">
    <property type="term" value="F:4 iron, 4 sulfur cluster binding"/>
    <property type="evidence" value="ECO:0007669"/>
    <property type="project" value="UniProtKB-KW"/>
</dbReference>
<keyword evidence="5" id="KW-0408">Iron</keyword>
<keyword evidence="2" id="KW-0004">4Fe-4S</keyword>
<evidence type="ECO:0000256" key="2">
    <source>
        <dbReference type="ARBA" id="ARBA00022485"/>
    </source>
</evidence>
<keyword evidence="1" id="KW-0813">Transport</keyword>
<evidence type="ECO:0000256" key="6">
    <source>
        <dbReference type="ARBA" id="ARBA00023014"/>
    </source>
</evidence>
<evidence type="ECO:0000256" key="3">
    <source>
        <dbReference type="ARBA" id="ARBA00022723"/>
    </source>
</evidence>
<dbReference type="AlphaFoldDB" id="M5DXA4"/>
<dbReference type="eggNOG" id="COG1142">
    <property type="taxonomic scope" value="Bacteria"/>
</dbReference>
<dbReference type="InterPro" id="IPR000595">
    <property type="entry name" value="cNMP-bd_dom"/>
</dbReference>
<evidence type="ECO:0000256" key="4">
    <source>
        <dbReference type="ARBA" id="ARBA00022982"/>
    </source>
</evidence>
<dbReference type="SUPFAM" id="SSF51206">
    <property type="entry name" value="cAMP-binding domain-like"/>
    <property type="match status" value="2"/>
</dbReference>
<evidence type="ECO:0000313" key="10">
    <source>
        <dbReference type="Proteomes" id="UP000011866"/>
    </source>
</evidence>
<dbReference type="KEGG" id="tol:TOL_3670"/>
<feature type="domain" description="Cyclic nucleotide-binding" evidence="7">
    <location>
        <begin position="394"/>
        <end position="504"/>
    </location>
</feature>
<dbReference type="HOGENOM" id="CLU_017501_0_0_6"/>
<dbReference type="PRINTS" id="PR00469">
    <property type="entry name" value="PNDRDTASEII"/>
</dbReference>
<feature type="domain" description="4Fe-4S ferredoxin-type" evidence="8">
    <location>
        <begin position="738"/>
        <end position="766"/>
    </location>
</feature>
<reference evidence="9 10" key="1">
    <citation type="journal article" date="2013" name="Genome Announc.">
        <title>Genome Sequence of Thalassolituus oleivorans MIL-1 (DSM 14913T).</title>
        <authorList>
            <person name="Golyshin P.N."/>
            <person name="Werner J."/>
            <person name="Chernikova T.N."/>
            <person name="Tran H."/>
            <person name="Ferrer M."/>
            <person name="Yakimov M.M."/>
            <person name="Teeling H."/>
            <person name="Golyshina O.V."/>
        </authorList>
    </citation>
    <scope>NUCLEOTIDE SEQUENCE [LARGE SCALE GENOMIC DNA]</scope>
    <source>
        <strain evidence="9 10">MIL-1</strain>
    </source>
</reference>
<dbReference type="EMBL" id="HF680312">
    <property type="protein sequence ID" value="CCU74053.1"/>
    <property type="molecule type" value="Genomic_DNA"/>
</dbReference>
<dbReference type="InterPro" id="IPR050294">
    <property type="entry name" value="RnfB_subfamily"/>
</dbReference>
<sequence length="843" mass="93049">MSKYHIVIIGSGPAGLSAAARAAYHDQQAGRTEPSYVLLEGFSRISKTIDEYQKGKHVMAEPGFIDLRSDLNFEINTRERILDEWNRGVQESKVNIRYNAEVVSVEGTQGDFTINLKNGEKISAEFVVLGIGLQGNPRKLGVAGEDLPDVAYTLSDPDEFKEQTIVVIGAGDAAIENALALARNNKVYIVNRRSEFSRAKEGNLNAVLAAINNKRLDFSCIYDAGVSEVREYTQDGCKLQIDLKTPDGLKTISCHRVIGRLGAIAPRDFVEKCGITFPSDKPDAIPVLSSKYESNVPGLYIIGALAGYPLIKQAMNQGYDVIEFILGNNIRPVDHELLAARFALLPYHRDVEEVIELLQQQIPMFRQMNALLLRELLNESDLHVSFPKAEMAEAQRSLDQLVRNDTRGRLRPSIAVMEGDFLFRNEDYSNTFYTILEGEVDIRVKNKEGKYLTFTLGPGQFFGEMSLISGRPRNGDAIAKKDCILLETPRRTMLKLVNSNDEIRLGIDWVFITRALQGFFAPRGNVFDIRQIAHATKLNRYVKGDHLYKEGEKGDKLFLIRSGTVNLQKNIGGVPISLSQAKTAQVIGEMALLGSPLRHESAIAVSQVETIELSQDALNALFAQDEVGRTKVEEAAAQRLLTNTDVQTYNQRNNRVSFLMDQGLGEATNALVIDTKLCVGCDNCEVACAETHGGISRLNRKAGVGFADLQVPVACRHCEIPHCMKDCPANAIHRAPSGEVFIDDSCIGCGNCESNCVYDVIHMAYPQREKNSVWSWMFLGLGSRPGEKPVDKKKQASEAQGKKAVKCDSCKDLSGGPACVRSCPTGAAKRISPDQFIDILKVQ</sequence>
<dbReference type="GO" id="GO:0046872">
    <property type="term" value="F:metal ion binding"/>
    <property type="evidence" value="ECO:0007669"/>
    <property type="project" value="UniProtKB-KW"/>
</dbReference>
<evidence type="ECO:0000256" key="1">
    <source>
        <dbReference type="ARBA" id="ARBA00022448"/>
    </source>
</evidence>
<evidence type="ECO:0000256" key="5">
    <source>
        <dbReference type="ARBA" id="ARBA00023004"/>
    </source>
</evidence>
<dbReference type="PROSITE" id="PS51379">
    <property type="entry name" value="4FE4S_FER_2"/>
    <property type="match status" value="2"/>
</dbReference>
<dbReference type="eggNOG" id="COG0664">
    <property type="taxonomic scope" value="Bacteria"/>
</dbReference>
<feature type="domain" description="4Fe-4S ferredoxin-type" evidence="8">
    <location>
        <begin position="669"/>
        <end position="701"/>
    </location>
</feature>
<keyword evidence="4" id="KW-0249">Electron transport</keyword>
<dbReference type="PATRIC" id="fig|1298593.3.peg.3547"/>
<dbReference type="GeneID" id="79178363"/>
<dbReference type="Pfam" id="PF13247">
    <property type="entry name" value="Fer4_11"/>
    <property type="match status" value="1"/>
</dbReference>
<protein>
    <submittedName>
        <fullName evidence="9">Cyclic nucleotide-binding protein</fullName>
    </submittedName>
</protein>
<keyword evidence="3" id="KW-0479">Metal-binding</keyword>
<dbReference type="PROSITE" id="PS50042">
    <property type="entry name" value="CNMP_BINDING_3"/>
    <property type="match status" value="2"/>
</dbReference>
<dbReference type="Gene3D" id="3.30.70.20">
    <property type="match status" value="2"/>
</dbReference>
<dbReference type="CDD" id="cd00038">
    <property type="entry name" value="CAP_ED"/>
    <property type="match status" value="2"/>
</dbReference>